<evidence type="ECO:0000256" key="1">
    <source>
        <dbReference type="SAM" id="SignalP"/>
    </source>
</evidence>
<proteinExistence type="predicted"/>
<dbReference type="EMBL" id="BDCR01000003">
    <property type="protein sequence ID" value="GAT63281.1"/>
    <property type="molecule type" value="Genomic_DNA"/>
</dbReference>
<reference evidence="3" key="2">
    <citation type="journal article" date="2017" name="Genome Announc.">
        <title>Draft genome sequence of Paludibacter jiangxiensis NM7(T), a propionate-producing fermentative bacterium.</title>
        <authorList>
            <person name="Qiu Y.-L."/>
            <person name="Tourlousse D.M."/>
            <person name="Matsuura N."/>
            <person name="Ohashi A."/>
            <person name="Sekiguchi Y."/>
        </authorList>
    </citation>
    <scope>NUCLEOTIDE SEQUENCE [LARGE SCALE GENOMIC DNA]</scope>
    <source>
        <strain evidence="3">NM7</strain>
    </source>
</reference>
<reference evidence="3" key="1">
    <citation type="submission" date="2016-04" db="EMBL/GenBank/DDBJ databases">
        <title>Draft genome sequence of Paludibacter jiangxiensis strain NM7.</title>
        <authorList>
            <person name="Qiu Y."/>
            <person name="Matsuura N."/>
            <person name="Ohashi A."/>
            <person name="Tourlousse M.D."/>
            <person name="Sekiguchi Y."/>
        </authorList>
    </citation>
    <scope>NUCLEOTIDE SEQUENCE [LARGE SCALE GENOMIC DNA]</scope>
    <source>
        <strain evidence="3">NM7</strain>
    </source>
</reference>
<evidence type="ECO:0000313" key="3">
    <source>
        <dbReference type="Proteomes" id="UP000076586"/>
    </source>
</evidence>
<evidence type="ECO:0008006" key="4">
    <source>
        <dbReference type="Google" id="ProtNLM"/>
    </source>
</evidence>
<dbReference type="RefSeq" id="WP_068704292.1">
    <property type="nucleotide sequence ID" value="NZ_BDCR01000003.1"/>
</dbReference>
<organism evidence="2 3">
    <name type="scientific">Paludibacter jiangxiensis</name>
    <dbReference type="NCBI Taxonomy" id="681398"/>
    <lineage>
        <taxon>Bacteria</taxon>
        <taxon>Pseudomonadati</taxon>
        <taxon>Bacteroidota</taxon>
        <taxon>Bacteroidia</taxon>
        <taxon>Bacteroidales</taxon>
        <taxon>Paludibacteraceae</taxon>
        <taxon>Paludibacter</taxon>
    </lineage>
</organism>
<accession>A0A171A4L0</accession>
<sequence length="400" mass="45610">MRFFTLLFLQFLFCASLFGQSDSLFIKPQMQEPSRSELISKYRNILLDNIIANDKVKTRENFYYILQQLDDNNYIALYQTEKWMIAYLLNDFHFIISDITNSDSTSMANRKNAVFPGRDQLYMQLSKRLLAQKEIVDSQISSAPDLSNRDKGFVQLILKALVTPNDGHYEQTLNQASTKYLNQYPGSIYDGYVRNVLRYQYIPKGFSLGVEFYSGASILNPALRKGFASGGIFGFGFIWGIDKVQINTRACIVFSSLHTDFPFASTTWATGESAQLFLPEISVSYPIELGKKFVLSPIAGISWFSASPPQDDIDKNSSLKSVEINSQAAPCFGFEIGREFSSYFSPDNYPNKYKRGYYSYHLRYTIQQTRFSSRYDSMNGVIHTIALCIKLGYGGAKRVY</sequence>
<evidence type="ECO:0000313" key="2">
    <source>
        <dbReference type="EMBL" id="GAT63281.1"/>
    </source>
</evidence>
<gene>
    <name evidence="2" type="ORF">PJIAN_3598</name>
</gene>
<feature type="signal peptide" evidence="1">
    <location>
        <begin position="1"/>
        <end position="19"/>
    </location>
</feature>
<dbReference type="OrthoDB" id="865722at2"/>
<dbReference type="Proteomes" id="UP000076586">
    <property type="component" value="Unassembled WGS sequence"/>
</dbReference>
<dbReference type="AlphaFoldDB" id="A0A171A4L0"/>
<comment type="caution">
    <text evidence="2">The sequence shown here is derived from an EMBL/GenBank/DDBJ whole genome shotgun (WGS) entry which is preliminary data.</text>
</comment>
<keyword evidence="1" id="KW-0732">Signal</keyword>
<keyword evidence="3" id="KW-1185">Reference proteome</keyword>
<protein>
    <recommendedName>
        <fullName evidence="4">Outer membrane protein beta-barrel domain-containing protein</fullName>
    </recommendedName>
</protein>
<name>A0A171A4L0_9BACT</name>
<feature type="chain" id="PRO_5007905168" description="Outer membrane protein beta-barrel domain-containing protein" evidence="1">
    <location>
        <begin position="20"/>
        <end position="400"/>
    </location>
</feature>
<dbReference type="STRING" id="681398.PJIAN_3598"/>